<name>A0A0H5R7A1_9EUKA</name>
<feature type="non-terminal residue" evidence="2">
    <location>
        <position position="1"/>
    </location>
</feature>
<dbReference type="InterPro" id="IPR058913">
    <property type="entry name" value="Integrase_dom_put"/>
</dbReference>
<organism evidence="2">
    <name type="scientific">Spongospora subterranea</name>
    <dbReference type="NCBI Taxonomy" id="70186"/>
    <lineage>
        <taxon>Eukaryota</taxon>
        <taxon>Sar</taxon>
        <taxon>Rhizaria</taxon>
        <taxon>Endomyxa</taxon>
        <taxon>Phytomyxea</taxon>
        <taxon>Plasmodiophorida</taxon>
        <taxon>Plasmodiophoridae</taxon>
        <taxon>Spongospora</taxon>
    </lineage>
</organism>
<dbReference type="EMBL" id="HACM01009254">
    <property type="protein sequence ID" value="CRZ09696.1"/>
    <property type="molecule type" value="Transcribed_RNA"/>
</dbReference>
<proteinExistence type="predicted"/>
<sequence length="444" mass="50182">SVAGIVVAVMPSQDVLEFIQNRLVRGHHNAAIVEDLRGTFRLDISKRTLQRWIKRGGLERHVPGSALDRSAESKCDVGEVIKQGVKIKDVLHHVEETNHGKISLRLFQDLLQKSAISVRQNILQDLVGKMVLLESQGDGQDLGCRANDVHITCDAVSAGQRKITPEAVSSRKKARLTRCEYQVEGPNAIWHFGQNDNLRRFGYEIHACIDAWSRKIVWLHVGASHRIPEQILAYYLDAIVYRGCMPFAQRSEGGVEHALTAAVQKHFQGEDAILDARSVGNQRIGDWWNQMYDLGMSFWIGHFNRLEANGQYDADDEYQRKCSHVVFGPLIDDTLDRVYTEWNTHTMRKSANNPGGVPDLLYMHPELEDGVECGVDVPLSLLEFATKPDNVVDLNDLFFIANERQFFVEPLQTAGFWPVTRSNMTSAFMYLKKKRAVIAPLLPN</sequence>
<evidence type="ECO:0000259" key="1">
    <source>
        <dbReference type="Pfam" id="PF24764"/>
    </source>
</evidence>
<dbReference type="PANTHER" id="PTHR46177:SF1">
    <property type="entry name" value="INTEGRASE CATALYTIC DOMAIN-CONTAINING PROTEIN"/>
    <property type="match status" value="1"/>
</dbReference>
<protein>
    <recommendedName>
        <fullName evidence="1">Integrase core domain-containing protein</fullName>
    </recommendedName>
</protein>
<dbReference type="AlphaFoldDB" id="A0A0H5R7A1"/>
<accession>A0A0H5R7A1</accession>
<feature type="domain" description="Integrase core" evidence="1">
    <location>
        <begin position="181"/>
        <end position="353"/>
    </location>
</feature>
<reference evidence="2" key="1">
    <citation type="submission" date="2015-04" db="EMBL/GenBank/DDBJ databases">
        <title>The genome sequence of the plant pathogenic Rhizarian Plasmodiophora brassicae reveals insights in its biotrophic life cycle and the origin of chitin synthesis.</title>
        <authorList>
            <person name="Schwelm A."/>
            <person name="Fogelqvist J."/>
            <person name="Knaust A."/>
            <person name="Julke S."/>
            <person name="Lilja T."/>
            <person name="Dhandapani V."/>
            <person name="Bonilla-Rosso G."/>
            <person name="Karlsson M."/>
            <person name="Shevchenko A."/>
            <person name="Choi S.R."/>
            <person name="Kim H.G."/>
            <person name="Park J.Y."/>
            <person name="Lim Y.P."/>
            <person name="Ludwig-Muller J."/>
            <person name="Dixelius C."/>
        </authorList>
    </citation>
    <scope>NUCLEOTIDE SEQUENCE</scope>
    <source>
        <tissue evidence="2">Potato root galls</tissue>
    </source>
</reference>
<dbReference type="Pfam" id="PF24764">
    <property type="entry name" value="rva_4"/>
    <property type="match status" value="1"/>
</dbReference>
<dbReference type="PANTHER" id="PTHR46177">
    <property type="entry name" value="INTEGRASE CATALYTIC DOMAIN-CONTAINING PROTEIN"/>
    <property type="match status" value="1"/>
</dbReference>
<evidence type="ECO:0000313" key="2">
    <source>
        <dbReference type="EMBL" id="CRZ09696.1"/>
    </source>
</evidence>